<sequence>MIALKLDPAVLDGAPDREGPLEFRGERLQIDRLRVQSLDKRHRLAVAPGFDPDRRALVGACQIVVDAQFVGESRHRSQPLVPFVSHTRDTDSKGIALWPRLPAVTSYPGS</sequence>
<evidence type="ECO:0000313" key="1">
    <source>
        <dbReference type="EMBL" id="KYH27172.1"/>
    </source>
</evidence>
<organism evidence="1 2">
    <name type="scientific">Halalkalicoccus paucihalophilus</name>
    <dbReference type="NCBI Taxonomy" id="1008153"/>
    <lineage>
        <taxon>Archaea</taxon>
        <taxon>Methanobacteriati</taxon>
        <taxon>Methanobacteriota</taxon>
        <taxon>Stenosarchaea group</taxon>
        <taxon>Halobacteria</taxon>
        <taxon>Halobacteriales</taxon>
        <taxon>Halococcaceae</taxon>
        <taxon>Halalkalicoccus</taxon>
    </lineage>
</organism>
<reference evidence="1 2" key="1">
    <citation type="submission" date="2016-02" db="EMBL/GenBank/DDBJ databases">
        <title>Genome sequence of Halalkalicoccus paucihalophilus DSM 24557.</title>
        <authorList>
            <person name="Poehlein A."/>
            <person name="Daniel R."/>
        </authorList>
    </citation>
    <scope>NUCLEOTIDE SEQUENCE [LARGE SCALE GENOMIC DNA]</scope>
    <source>
        <strain evidence="1 2">DSM 24557</strain>
    </source>
</reference>
<name>A0A151AHW4_9EURY</name>
<dbReference type="PATRIC" id="fig|1008153.3.peg.626"/>
<dbReference type="EMBL" id="LTAZ01000002">
    <property type="protein sequence ID" value="KYH27172.1"/>
    <property type="molecule type" value="Genomic_DNA"/>
</dbReference>
<keyword evidence="2" id="KW-1185">Reference proteome</keyword>
<dbReference type="Proteomes" id="UP000075321">
    <property type="component" value="Unassembled WGS sequence"/>
</dbReference>
<comment type="caution">
    <text evidence="1">The sequence shown here is derived from an EMBL/GenBank/DDBJ whole genome shotgun (WGS) entry which is preliminary data.</text>
</comment>
<dbReference type="AlphaFoldDB" id="A0A151AHW4"/>
<gene>
    <name evidence="1" type="ORF">HAPAU_06240</name>
</gene>
<accession>A0A151AHW4</accession>
<evidence type="ECO:0000313" key="2">
    <source>
        <dbReference type="Proteomes" id="UP000075321"/>
    </source>
</evidence>
<proteinExistence type="predicted"/>
<protein>
    <submittedName>
        <fullName evidence="1">Uncharacterized protein</fullName>
    </submittedName>
</protein>